<dbReference type="PANTHER" id="PTHR37544:SF1">
    <property type="entry name" value="PHOSPHORIBOSYLAMINOIMIDAZOLE-SUCCINOCARBOXAMIDE SYNTHASE"/>
    <property type="match status" value="1"/>
</dbReference>
<reference evidence="2" key="1">
    <citation type="submission" date="2023-06" db="EMBL/GenBank/DDBJ databases">
        <title>Genome-scale phylogeny and comparative genomics of the fungal order Sordariales.</title>
        <authorList>
            <consortium name="Lawrence Berkeley National Laboratory"/>
            <person name="Hensen N."/>
            <person name="Bonometti L."/>
            <person name="Westerberg I."/>
            <person name="Brannstrom I.O."/>
            <person name="Guillou S."/>
            <person name="Cros-Aarteil S."/>
            <person name="Calhoun S."/>
            <person name="Haridas S."/>
            <person name="Kuo A."/>
            <person name="Mondo S."/>
            <person name="Pangilinan J."/>
            <person name="Riley R."/>
            <person name="LaButti K."/>
            <person name="Andreopoulos B."/>
            <person name="Lipzen A."/>
            <person name="Chen C."/>
            <person name="Yanf M."/>
            <person name="Daum C."/>
            <person name="Ng V."/>
            <person name="Clum A."/>
            <person name="Steindorff A."/>
            <person name="Ohm R."/>
            <person name="Martin F."/>
            <person name="Silar P."/>
            <person name="Natvig D."/>
            <person name="Lalanne C."/>
            <person name="Gautier V."/>
            <person name="Ament-velasquez S.L."/>
            <person name="Kruys A."/>
            <person name="Hutchinson M.I."/>
            <person name="Powell A.J."/>
            <person name="Barry K."/>
            <person name="Miller A.N."/>
            <person name="Grigoriev I.V."/>
            <person name="Debuchy R."/>
            <person name="Gladieux P."/>
            <person name="Thoren M.H."/>
            <person name="Johannesson H."/>
        </authorList>
    </citation>
    <scope>NUCLEOTIDE SEQUENCE</scope>
    <source>
        <strain evidence="2">SMH3391-2</strain>
    </source>
</reference>
<dbReference type="InterPro" id="IPR021840">
    <property type="entry name" value="DUF3433"/>
</dbReference>
<accession>A0AA40CAD5</accession>
<evidence type="ECO:0000313" key="3">
    <source>
        <dbReference type="Proteomes" id="UP001174934"/>
    </source>
</evidence>
<dbReference type="AlphaFoldDB" id="A0AA40CAD5"/>
<keyword evidence="1" id="KW-0472">Membrane</keyword>
<feature type="transmembrane region" description="Helical" evidence="1">
    <location>
        <begin position="704"/>
        <end position="724"/>
    </location>
</feature>
<dbReference type="EMBL" id="JAULSR010000002">
    <property type="protein sequence ID" value="KAK0630379.1"/>
    <property type="molecule type" value="Genomic_DNA"/>
</dbReference>
<keyword evidence="3" id="KW-1185">Reference proteome</keyword>
<keyword evidence="1" id="KW-1133">Transmembrane helix</keyword>
<evidence type="ECO:0000256" key="1">
    <source>
        <dbReference type="SAM" id="Phobius"/>
    </source>
</evidence>
<dbReference type="PANTHER" id="PTHR37544">
    <property type="entry name" value="SPRAY-RELATED"/>
    <property type="match status" value="1"/>
</dbReference>
<gene>
    <name evidence="2" type="ORF">B0T17DRAFT_636400</name>
</gene>
<feature type="transmembrane region" description="Helical" evidence="1">
    <location>
        <begin position="679"/>
        <end position="698"/>
    </location>
</feature>
<protein>
    <submittedName>
        <fullName evidence="2">Uncharacterized protein</fullName>
    </submittedName>
</protein>
<name>A0AA40CAD5_9PEZI</name>
<evidence type="ECO:0000313" key="2">
    <source>
        <dbReference type="EMBL" id="KAK0630379.1"/>
    </source>
</evidence>
<organism evidence="2 3">
    <name type="scientific">Bombardia bombarda</name>
    <dbReference type="NCBI Taxonomy" id="252184"/>
    <lineage>
        <taxon>Eukaryota</taxon>
        <taxon>Fungi</taxon>
        <taxon>Dikarya</taxon>
        <taxon>Ascomycota</taxon>
        <taxon>Pezizomycotina</taxon>
        <taxon>Sordariomycetes</taxon>
        <taxon>Sordariomycetidae</taxon>
        <taxon>Sordariales</taxon>
        <taxon>Lasiosphaeriaceae</taxon>
        <taxon>Bombardia</taxon>
    </lineage>
</organism>
<feature type="transmembrane region" description="Helical" evidence="1">
    <location>
        <begin position="69"/>
        <end position="88"/>
    </location>
</feature>
<comment type="caution">
    <text evidence="2">The sequence shown here is derived from an EMBL/GenBank/DDBJ whole genome shotgun (WGS) entry which is preliminary data.</text>
</comment>
<dbReference type="Pfam" id="PF11915">
    <property type="entry name" value="DUF3433"/>
    <property type="match status" value="1"/>
</dbReference>
<proteinExistence type="predicted"/>
<feature type="transmembrane region" description="Helical" evidence="1">
    <location>
        <begin position="225"/>
        <end position="242"/>
    </location>
</feature>
<sequence>MICTPFYSIKPVDFILNGTKARSIFPALQDTHASSWKMESVSASDILAAHHASYKNEDLLYSYEVRGQWMAGLLIACIILSLLHMLTVPWNGILPCSPVTAAGIASIISNSPGLISKLQLAGAADEVHFSKLFQDAKFKSDVVIHSAFGQSIFMIQDNEGEVSDKNRGISQARCKNSYPGVLRPALRSTLCLVLVMSLATLELLLHKSTEENGIGNVGSDDAYIHYTWTTIPALVLGLVGMVNSSVDSSTRCLAPYIALKKKAVGAELFATFDFLDISTIRAIYKEIKVGDARALATTLALLGANWFTIFSASLFQERSIPTVLSVTLQADQSFSTYTDRDFKDSTTTSSLLLNANLSFPKLTYEDLAFPHYTIMSNLASETAFKATSTISIKSTVPALRANFNCRAYDSTKISTKITLNYTIADIYPYYDTPCPNPLTVKIDDEVPTISYRTILYFGVIFCTNPNATYFGGYKPIFGYSSHIFIWGRINYQLDPIVRHVAAASCNITMETVDIETTFLNITDLRLDPRNPPKPLEHTVRQSTRVVIGSQASYSYLDLAVLDTGSQSLDPFFASLTTSPWALPIQRLGGNGDDDGNDTNASIASSFTENDEAVLSAIKFHSGIMWAQIASSLLIPADQTNTTFTKPQPGENDAQRRYNATMTDSAGRRRVIQDAVSTRVLEALLLFVLAMVLLSWVVIGDMAVLASSPTSIAAVGALVAGGNLIDMIKDGKTLDEQGKGMKFWLGWGRVGDEENENGASRFGIFAIREEDMDIREEDMETGGEDGENGLLDKGKVGGMQVGWRRRLFGQG</sequence>
<dbReference type="Proteomes" id="UP001174934">
    <property type="component" value="Unassembled WGS sequence"/>
</dbReference>
<keyword evidence="1" id="KW-0812">Transmembrane</keyword>